<protein>
    <submittedName>
        <fullName evidence="2">Uncharacterized protein</fullName>
    </submittedName>
</protein>
<proteinExistence type="predicted"/>
<gene>
    <name evidence="2" type="ORF">OFUS_LOCUS9726</name>
</gene>
<dbReference type="Proteomes" id="UP000749559">
    <property type="component" value="Unassembled WGS sequence"/>
</dbReference>
<evidence type="ECO:0000313" key="2">
    <source>
        <dbReference type="EMBL" id="CAH1783379.1"/>
    </source>
</evidence>
<evidence type="ECO:0000256" key="1">
    <source>
        <dbReference type="SAM" id="MobiDB-lite"/>
    </source>
</evidence>
<name>A0A8S4NSD0_OWEFU</name>
<dbReference type="InterPro" id="IPR011735">
    <property type="entry name" value="WlaTC/HtrL_glycosyltransf"/>
</dbReference>
<dbReference type="EMBL" id="CAIIXF020000005">
    <property type="protein sequence ID" value="CAH1783379.1"/>
    <property type="molecule type" value="Genomic_DNA"/>
</dbReference>
<dbReference type="OrthoDB" id="411632at2759"/>
<keyword evidence="3" id="KW-1185">Reference proteome</keyword>
<accession>A0A8S4NSD0</accession>
<feature type="compositionally biased region" description="Basic and acidic residues" evidence="1">
    <location>
        <begin position="50"/>
        <end position="75"/>
    </location>
</feature>
<reference evidence="2" key="1">
    <citation type="submission" date="2022-03" db="EMBL/GenBank/DDBJ databases">
        <authorList>
            <person name="Martin C."/>
        </authorList>
    </citation>
    <scope>NUCLEOTIDE SEQUENCE</scope>
</reference>
<feature type="non-terminal residue" evidence="2">
    <location>
        <position position="374"/>
    </location>
</feature>
<dbReference type="Pfam" id="PF09612">
    <property type="entry name" value="HtrL_YibB"/>
    <property type="match status" value="1"/>
</dbReference>
<comment type="caution">
    <text evidence="2">The sequence shown here is derived from an EMBL/GenBank/DDBJ whole genome shotgun (WGS) entry which is preliminary data.</text>
</comment>
<dbReference type="AlphaFoldDB" id="A0A8S4NSD0"/>
<sequence length="374" mass="43835">QDEQGWKKWDGAVRMYNPIFQHTTLSQRVRLIYFSNNRQRMYGMENVDGNSRKDADSKDNLNIKENTNDLKHDNANDSIDLKQSRVDDTDLTETVRQAKNKTEEHKCECDCCRQQGKSVTIVTGLFDIGRKRWSSFKRTYHDYLNFAQNVLKLDVNLVFYVEERGRYFVEKHRRGKEHKTEVIVTEWKNLTFYRYLTAIETIMGSKEFKLNNRLLNHPEGFSALYNLLMSSKFSIMYETTLRNTFHSDYFFWMDAGYGHGNSSIFPPENCPWAPCNILTDMISYINLYPTDVYKPAINRLYKMSVAPALNGGFFGGSKNAIHTYHKLYKAVLEDWLKNGRIDDDQTMALACYFKKPNLFNLVPGGWNDVFKLFN</sequence>
<evidence type="ECO:0000313" key="3">
    <source>
        <dbReference type="Proteomes" id="UP000749559"/>
    </source>
</evidence>
<organism evidence="2 3">
    <name type="scientific">Owenia fusiformis</name>
    <name type="common">Polychaete worm</name>
    <dbReference type="NCBI Taxonomy" id="6347"/>
    <lineage>
        <taxon>Eukaryota</taxon>
        <taxon>Metazoa</taxon>
        <taxon>Spiralia</taxon>
        <taxon>Lophotrochozoa</taxon>
        <taxon>Annelida</taxon>
        <taxon>Polychaeta</taxon>
        <taxon>Sedentaria</taxon>
        <taxon>Canalipalpata</taxon>
        <taxon>Sabellida</taxon>
        <taxon>Oweniida</taxon>
        <taxon>Oweniidae</taxon>
        <taxon>Owenia</taxon>
    </lineage>
</organism>
<feature type="region of interest" description="Disordered" evidence="1">
    <location>
        <begin position="44"/>
        <end position="75"/>
    </location>
</feature>